<dbReference type="AlphaFoldDB" id="A0A6I3KJ36"/>
<gene>
    <name evidence="2" type="ORF">GIW81_06275</name>
</gene>
<evidence type="ECO:0000313" key="2">
    <source>
        <dbReference type="EMBL" id="MTD93940.1"/>
    </source>
</evidence>
<dbReference type="InterPro" id="IPR002925">
    <property type="entry name" value="Dienelactn_hydro"/>
</dbReference>
<dbReference type="RefSeq" id="WP_154738432.1">
    <property type="nucleotide sequence ID" value="NZ_WMBQ01000001.1"/>
</dbReference>
<dbReference type="PANTHER" id="PTHR46623">
    <property type="entry name" value="CARBOXYMETHYLENEBUTENOLIDASE-RELATED"/>
    <property type="match status" value="1"/>
</dbReference>
<dbReference type="PANTHER" id="PTHR46623:SF6">
    <property type="entry name" value="ALPHA_BETA-HYDROLASES SUPERFAMILY PROTEIN"/>
    <property type="match status" value="1"/>
</dbReference>
<evidence type="ECO:0000313" key="3">
    <source>
        <dbReference type="Proteomes" id="UP000440694"/>
    </source>
</evidence>
<keyword evidence="3" id="KW-1185">Reference proteome</keyword>
<comment type="caution">
    <text evidence="2">The sequence shown here is derived from an EMBL/GenBank/DDBJ whole genome shotgun (WGS) entry which is preliminary data.</text>
</comment>
<dbReference type="InterPro" id="IPR051049">
    <property type="entry name" value="Dienelactone_hydrolase-like"/>
</dbReference>
<dbReference type="InterPro" id="IPR029058">
    <property type="entry name" value="AB_hydrolase_fold"/>
</dbReference>
<proteinExistence type="predicted"/>
<dbReference type="Proteomes" id="UP000440694">
    <property type="component" value="Unassembled WGS sequence"/>
</dbReference>
<dbReference type="Pfam" id="PF01738">
    <property type="entry name" value="DLH"/>
    <property type="match status" value="1"/>
</dbReference>
<feature type="domain" description="Dienelactone hydrolase" evidence="1">
    <location>
        <begin position="66"/>
        <end position="288"/>
    </location>
</feature>
<evidence type="ECO:0000259" key="1">
    <source>
        <dbReference type="Pfam" id="PF01738"/>
    </source>
</evidence>
<dbReference type="EMBL" id="WMBQ01000001">
    <property type="protein sequence ID" value="MTD93940.1"/>
    <property type="molecule type" value="Genomic_DNA"/>
</dbReference>
<dbReference type="SUPFAM" id="SSF53474">
    <property type="entry name" value="alpha/beta-Hydrolases"/>
    <property type="match status" value="1"/>
</dbReference>
<dbReference type="Gene3D" id="3.40.50.1820">
    <property type="entry name" value="alpha/beta hydrolase"/>
    <property type="match status" value="1"/>
</dbReference>
<sequence>MDGFENDRRSLGAKQGVDRREMLTASLAVGFAAATHPVSAQTVIHTSAEGLEAGTVGIPTADRDVPAYYAMPAKPGPFPVVIVVQEIFGVHEHIRDVSRRLAKAGYMAIAPELYVRQGSVAEMTDVKEIISKVVSKVPDAQVMSDLDATVAYAKGTGKGDTKKLGITGFCWGGRIAWLYCAHSTDVKAGVAWYGKLVGDASANTPRHPIDVVGELKAPVLGLYGAVDQGIPVETVDRMRAACQAADKTCELVVYPDTPHAFNADYRTSYRPEAAKDAWAKMLAWFRDHGVA</sequence>
<organism evidence="2 3">
    <name type="scientific">Hyphomicrobium album</name>
    <dbReference type="NCBI Taxonomy" id="2665159"/>
    <lineage>
        <taxon>Bacteria</taxon>
        <taxon>Pseudomonadati</taxon>
        <taxon>Pseudomonadota</taxon>
        <taxon>Alphaproteobacteria</taxon>
        <taxon>Hyphomicrobiales</taxon>
        <taxon>Hyphomicrobiaceae</taxon>
        <taxon>Hyphomicrobium</taxon>
    </lineage>
</organism>
<reference evidence="2 3" key="1">
    <citation type="submission" date="2019-11" db="EMBL/GenBank/DDBJ databases">
        <title>Identification of a novel strain.</title>
        <authorList>
            <person name="Xu Q."/>
            <person name="Wang G."/>
        </authorList>
    </citation>
    <scope>NUCLEOTIDE SEQUENCE [LARGE SCALE GENOMIC DNA]</scope>
    <source>
        <strain evidence="3">xq</strain>
    </source>
</reference>
<name>A0A6I3KJ36_9HYPH</name>
<dbReference type="GO" id="GO:0016787">
    <property type="term" value="F:hydrolase activity"/>
    <property type="evidence" value="ECO:0007669"/>
    <property type="project" value="InterPro"/>
</dbReference>
<accession>A0A6I3KJ36</accession>
<protein>
    <submittedName>
        <fullName evidence="2">Carboxymethylenebutenolidase</fullName>
    </submittedName>
</protein>